<name>T0JRY1_COLGC</name>
<dbReference type="HOGENOM" id="CLU_3435106_0_0_1"/>
<dbReference type="Proteomes" id="UP000015530">
    <property type="component" value="Unassembled WGS sequence"/>
</dbReference>
<evidence type="ECO:0000313" key="2">
    <source>
        <dbReference type="Proteomes" id="UP000015530"/>
    </source>
</evidence>
<comment type="caution">
    <text evidence="1">The sequence shown here is derived from an EMBL/GenBank/DDBJ whole genome shotgun (WGS) entry which is preliminary data.</text>
</comment>
<reference evidence="2" key="1">
    <citation type="journal article" date="2013" name="Mol. Plant Microbe Interact.">
        <title>Global aspects of pacC regulation of pathogenicity genes in Colletotrichum gloeosporioides as revealed by transcriptome analysis.</title>
        <authorList>
            <person name="Alkan N."/>
            <person name="Meng X."/>
            <person name="Friedlander G."/>
            <person name="Reuveni E."/>
            <person name="Sukno S."/>
            <person name="Sherman A."/>
            <person name="Thon M."/>
            <person name="Fluhr R."/>
            <person name="Prusky D."/>
        </authorList>
    </citation>
    <scope>NUCLEOTIDE SEQUENCE [LARGE SCALE GENOMIC DNA]</scope>
    <source>
        <strain evidence="2">Cg-14</strain>
    </source>
</reference>
<protein>
    <submittedName>
        <fullName evidence="1">Uncharacterized protein</fullName>
    </submittedName>
</protein>
<proteinExistence type="predicted"/>
<sequence length="14" mass="1521">MNELSGAIEKEKTA</sequence>
<evidence type="ECO:0000313" key="1">
    <source>
        <dbReference type="EMBL" id="EQB43148.1"/>
    </source>
</evidence>
<gene>
    <name evidence="1" type="ORF">CGLO_18239</name>
</gene>
<accession>T0JRY1</accession>
<organism evidence="1 2">
    <name type="scientific">Colletotrichum gloeosporioides (strain Cg-14)</name>
    <name type="common">Anthracnose fungus</name>
    <name type="synonym">Glomerella cingulata</name>
    <dbReference type="NCBI Taxonomy" id="1237896"/>
    <lineage>
        <taxon>Eukaryota</taxon>
        <taxon>Fungi</taxon>
        <taxon>Dikarya</taxon>
        <taxon>Ascomycota</taxon>
        <taxon>Pezizomycotina</taxon>
        <taxon>Sordariomycetes</taxon>
        <taxon>Hypocreomycetidae</taxon>
        <taxon>Glomerellales</taxon>
        <taxon>Glomerellaceae</taxon>
        <taxon>Colletotrichum</taxon>
        <taxon>Colletotrichum gloeosporioides species complex</taxon>
    </lineage>
</organism>
<dbReference type="EMBL" id="AMYD01004452">
    <property type="protein sequence ID" value="EQB43148.1"/>
    <property type="molecule type" value="Genomic_DNA"/>
</dbReference>